<reference evidence="2 3" key="1">
    <citation type="submission" date="2019-03" db="EMBL/GenBank/DDBJ databases">
        <authorList>
            <person name="Gaulin E."/>
            <person name="Dumas B."/>
        </authorList>
    </citation>
    <scope>NUCLEOTIDE SEQUENCE [LARGE SCALE GENOMIC DNA]</scope>
    <source>
        <strain evidence="2">CBS 568.67</strain>
    </source>
</reference>
<dbReference type="OrthoDB" id="79373at2759"/>
<organism evidence="2 3">
    <name type="scientific">Aphanomyces stellatus</name>
    <dbReference type="NCBI Taxonomy" id="120398"/>
    <lineage>
        <taxon>Eukaryota</taxon>
        <taxon>Sar</taxon>
        <taxon>Stramenopiles</taxon>
        <taxon>Oomycota</taxon>
        <taxon>Saprolegniomycetes</taxon>
        <taxon>Saprolegniales</taxon>
        <taxon>Verrucalvaceae</taxon>
        <taxon>Aphanomyces</taxon>
    </lineage>
</organism>
<evidence type="ECO:0000313" key="3">
    <source>
        <dbReference type="Proteomes" id="UP000332933"/>
    </source>
</evidence>
<accession>A0A485LBA6</accession>
<protein>
    <submittedName>
        <fullName evidence="2">Aste57867_18822 protein</fullName>
    </submittedName>
</protein>
<proteinExistence type="predicted"/>
<sequence length="319" mass="36455">MHLVCAFVAVAQGTALALVVTLVVALSSVPSTFPSDNQPHQSVPHIKVVASDRALAQSKRIISRKRLATLTVHPSLRRQNNSKLVLDLQRWVHEVLYHLHPRVNVIPASVMRSLAIPHPPLHRLVYHITKATPQQPVIRSSFDTRRLCAQVQRAPLAYGRLHRWLTRCAAQRHPHGQSQRRLLVIAKQHVDNAVRLIQGLVRSRLAIMLLACKKKYFEGLVHSPHVHCLGRVRRAAILIQAAWRFRLSVWRWRPYVRIYRVRLLVLASRLRHSRRTLAMTPHVKQVYPVLLAQWFGLAAPSNPPTRVWFTRRPSVLAAA</sequence>
<reference evidence="1" key="2">
    <citation type="submission" date="2019-06" db="EMBL/GenBank/DDBJ databases">
        <title>Genomics analysis of Aphanomyces spp. identifies a new class of oomycete effector associated with host adaptation.</title>
        <authorList>
            <person name="Gaulin E."/>
        </authorList>
    </citation>
    <scope>NUCLEOTIDE SEQUENCE</scope>
    <source>
        <strain evidence="1">CBS 578.67</strain>
    </source>
</reference>
<dbReference type="EMBL" id="CAADRA010006435">
    <property type="protein sequence ID" value="VFT95556.1"/>
    <property type="molecule type" value="Genomic_DNA"/>
</dbReference>
<name>A0A485LBA6_9STRA</name>
<gene>
    <name evidence="2" type="primary">Aste57867_18822</name>
    <name evidence="1" type="ORF">As57867_018758</name>
    <name evidence="2" type="ORF">ASTE57867_18822</name>
</gene>
<dbReference type="EMBL" id="VJMH01006414">
    <property type="protein sequence ID" value="KAF0689754.1"/>
    <property type="molecule type" value="Genomic_DNA"/>
</dbReference>
<dbReference type="Proteomes" id="UP000332933">
    <property type="component" value="Unassembled WGS sequence"/>
</dbReference>
<evidence type="ECO:0000313" key="1">
    <source>
        <dbReference type="EMBL" id="KAF0689754.1"/>
    </source>
</evidence>
<evidence type="ECO:0000313" key="2">
    <source>
        <dbReference type="EMBL" id="VFT95556.1"/>
    </source>
</evidence>
<dbReference type="AlphaFoldDB" id="A0A485LBA6"/>
<keyword evidence="3" id="KW-1185">Reference proteome</keyword>